<keyword evidence="2" id="KW-0645">Protease</keyword>
<dbReference type="SUPFAM" id="SSF118010">
    <property type="entry name" value="TM1457-like"/>
    <property type="match status" value="1"/>
</dbReference>
<organism evidence="7 8">
    <name type="scientific">Clostridium sulfidigenes</name>
    <dbReference type="NCBI Taxonomy" id="318464"/>
    <lineage>
        <taxon>Bacteria</taxon>
        <taxon>Bacillati</taxon>
        <taxon>Bacillota</taxon>
        <taxon>Clostridia</taxon>
        <taxon>Eubacteriales</taxon>
        <taxon>Clostridiaceae</taxon>
        <taxon>Clostridium</taxon>
    </lineage>
</organism>
<dbReference type="PANTHER" id="PTHR39178:SF1">
    <property type="entry name" value="RIBOSOMAL-PROCESSING CYSTEINE PROTEASE PRP"/>
    <property type="match status" value="1"/>
</dbReference>
<dbReference type="InterPro" id="IPR007422">
    <property type="entry name" value="Peptidase_Prp"/>
</dbReference>
<evidence type="ECO:0000313" key="7">
    <source>
        <dbReference type="EMBL" id="KEZ88631.1"/>
    </source>
</evidence>
<dbReference type="PANTHER" id="PTHR39178">
    <property type="entry name" value="HYPOTHETICAL RIBOSOME-ASSOCIATED PROTEIN"/>
    <property type="match status" value="1"/>
</dbReference>
<evidence type="ECO:0000256" key="6">
    <source>
        <dbReference type="ARBA" id="ARBA00044538"/>
    </source>
</evidence>
<comment type="similarity">
    <text evidence="5">Belongs to the Prp family.</text>
</comment>
<dbReference type="GO" id="GO:0008234">
    <property type="term" value="F:cysteine-type peptidase activity"/>
    <property type="evidence" value="ECO:0007669"/>
    <property type="project" value="UniProtKB-KW"/>
</dbReference>
<evidence type="ECO:0000256" key="1">
    <source>
        <dbReference type="ARBA" id="ARBA00022517"/>
    </source>
</evidence>
<name>A0A084JI47_9CLOT</name>
<dbReference type="Pfam" id="PF04327">
    <property type="entry name" value="Peptidase_Prp"/>
    <property type="match status" value="1"/>
</dbReference>
<dbReference type="eggNOG" id="COG2868">
    <property type="taxonomic scope" value="Bacteria"/>
</dbReference>
<dbReference type="GO" id="GO:0042254">
    <property type="term" value="P:ribosome biogenesis"/>
    <property type="evidence" value="ECO:0007669"/>
    <property type="project" value="UniProtKB-KW"/>
</dbReference>
<evidence type="ECO:0000256" key="5">
    <source>
        <dbReference type="ARBA" id="ARBA00044503"/>
    </source>
</evidence>
<dbReference type="Proteomes" id="UP000028542">
    <property type="component" value="Unassembled WGS sequence"/>
</dbReference>
<dbReference type="RefSeq" id="WP_035128803.1">
    <property type="nucleotide sequence ID" value="NZ_JPMD01000001.1"/>
</dbReference>
<dbReference type="Gene3D" id="3.30.70.1490">
    <property type="entry name" value="Cysteine protease Prp"/>
    <property type="match status" value="1"/>
</dbReference>
<proteinExistence type="inferred from homology"/>
<dbReference type="EMBL" id="JPMD01000001">
    <property type="protein sequence ID" value="KEZ88631.1"/>
    <property type="molecule type" value="Genomic_DNA"/>
</dbReference>
<dbReference type="InterPro" id="IPR036764">
    <property type="entry name" value="Peptidase_Prp_sf"/>
</dbReference>
<sequence length="115" mass="12922">MIKVTFKRKKSMLVSFHVYGHAEYFDVKQNTTVYDDVVCGSVSNLAQVTILGVLEVLKLKPTYIAEEGNIALDVSKLSHVEIESTQVLLETMLLGLKNLEISYGKYIKVVVEEVQ</sequence>
<evidence type="ECO:0000256" key="4">
    <source>
        <dbReference type="ARBA" id="ARBA00022807"/>
    </source>
</evidence>
<dbReference type="AlphaFoldDB" id="A0A084JI47"/>
<comment type="caution">
    <text evidence="7">The sequence shown here is derived from an EMBL/GenBank/DDBJ whole genome shotgun (WGS) entry which is preliminary data.</text>
</comment>
<gene>
    <name evidence="7" type="ORF">IO99_00140</name>
</gene>
<keyword evidence="8" id="KW-1185">Reference proteome</keyword>
<reference evidence="7 8" key="1">
    <citation type="submission" date="2014-07" db="EMBL/GenBank/DDBJ databases">
        <title>Draft genome of Clostridium sulfidigenes 113A isolated from sediments associated with methane hydrate from Krishna Godavari basin.</title>
        <authorList>
            <person name="Honkalas V.S."/>
            <person name="Dabir A.P."/>
            <person name="Arora P."/>
            <person name="Dhakephalkar P.K."/>
        </authorList>
    </citation>
    <scope>NUCLEOTIDE SEQUENCE [LARGE SCALE GENOMIC DNA]</scope>
    <source>
        <strain evidence="7 8">113A</strain>
    </source>
</reference>
<keyword evidence="1" id="KW-0690">Ribosome biogenesis</keyword>
<keyword evidence="3" id="KW-0378">Hydrolase</keyword>
<evidence type="ECO:0000256" key="3">
    <source>
        <dbReference type="ARBA" id="ARBA00022801"/>
    </source>
</evidence>
<evidence type="ECO:0000313" key="8">
    <source>
        <dbReference type="Proteomes" id="UP000028542"/>
    </source>
</evidence>
<dbReference type="STRING" id="318464.IO99_00140"/>
<evidence type="ECO:0000256" key="2">
    <source>
        <dbReference type="ARBA" id="ARBA00022670"/>
    </source>
</evidence>
<accession>A0A084JI47</accession>
<dbReference type="CDD" id="cd16332">
    <property type="entry name" value="Prp-like"/>
    <property type="match status" value="1"/>
</dbReference>
<dbReference type="GO" id="GO:0006508">
    <property type="term" value="P:proteolysis"/>
    <property type="evidence" value="ECO:0007669"/>
    <property type="project" value="UniProtKB-KW"/>
</dbReference>
<protein>
    <recommendedName>
        <fullName evidence="6">Ribosomal processing cysteine protease Prp</fullName>
    </recommendedName>
</protein>
<keyword evidence="4" id="KW-0788">Thiol protease</keyword>